<feature type="domain" description="VanZ-like" evidence="3">
    <location>
        <begin position="80"/>
        <end position="149"/>
    </location>
</feature>
<evidence type="ECO:0000313" key="4">
    <source>
        <dbReference type="EMBL" id="AZZ40131.1"/>
    </source>
</evidence>
<keyword evidence="2" id="KW-0812">Transmembrane</keyword>
<gene>
    <name evidence="4" type="ORF">C0Z10_10645</name>
</gene>
<feature type="transmembrane region" description="Helical" evidence="2">
    <location>
        <begin position="134"/>
        <end position="155"/>
    </location>
</feature>
<reference evidence="5" key="1">
    <citation type="submission" date="2017-12" db="EMBL/GenBank/DDBJ databases">
        <title>Whole genome sequencing of Acidipropionibacterium jensenii strains JS279 and JS280.</title>
        <authorList>
            <person name="Deptula P."/>
            <person name="Laine P."/>
            <person name="Smolander O.-P."/>
            <person name="Paulin L."/>
            <person name="Auvinen P."/>
            <person name="Varmanen P."/>
        </authorList>
    </citation>
    <scope>NUCLEOTIDE SEQUENCE [LARGE SCALE GENOMIC DNA]</scope>
    <source>
        <strain evidence="5">JS280</strain>
    </source>
</reference>
<evidence type="ECO:0000256" key="2">
    <source>
        <dbReference type="SAM" id="Phobius"/>
    </source>
</evidence>
<keyword evidence="2" id="KW-1133">Transmembrane helix</keyword>
<evidence type="ECO:0000256" key="1">
    <source>
        <dbReference type="SAM" id="MobiDB-lite"/>
    </source>
</evidence>
<feature type="transmembrane region" description="Helical" evidence="2">
    <location>
        <begin position="77"/>
        <end position="97"/>
    </location>
</feature>
<proteinExistence type="predicted"/>
<dbReference type="PANTHER" id="PTHR28008:SF1">
    <property type="entry name" value="DOMAIN PROTEIN, PUTATIVE (AFU_ORTHOLOGUE AFUA_3G10980)-RELATED"/>
    <property type="match status" value="1"/>
</dbReference>
<dbReference type="PANTHER" id="PTHR28008">
    <property type="entry name" value="DOMAIN PROTEIN, PUTATIVE (AFU_ORTHOLOGUE AFUA_3G10980)-RELATED"/>
    <property type="match status" value="1"/>
</dbReference>
<feature type="region of interest" description="Disordered" evidence="1">
    <location>
        <begin position="1"/>
        <end position="26"/>
    </location>
</feature>
<evidence type="ECO:0000313" key="5">
    <source>
        <dbReference type="Proteomes" id="UP000285875"/>
    </source>
</evidence>
<keyword evidence="2" id="KW-0472">Membrane</keyword>
<sequence length="165" mass="17573">MNGSMSGPGRRGRDAEAEPGPVNGPDRQGTALGRFLAALFASRAARLTCTIVLTLVIGVIVFDPDPGEGSSFFSTPALEFSANIVMFLPVGAVAWWWRRSVWRNVLVGFVATVIIESVQGLFLPHRVADIRDVIANTSGAVIGSVTCWVVAGILLRKDLRNHSGG</sequence>
<feature type="transmembrane region" description="Helical" evidence="2">
    <location>
        <begin position="104"/>
        <end position="122"/>
    </location>
</feature>
<name>A0A3Q9UJC0_9ACTN</name>
<dbReference type="InterPro" id="IPR006976">
    <property type="entry name" value="VanZ-like"/>
</dbReference>
<organism evidence="4 5">
    <name type="scientific">Acidipropionibacterium jensenii</name>
    <dbReference type="NCBI Taxonomy" id="1749"/>
    <lineage>
        <taxon>Bacteria</taxon>
        <taxon>Bacillati</taxon>
        <taxon>Actinomycetota</taxon>
        <taxon>Actinomycetes</taxon>
        <taxon>Propionibacteriales</taxon>
        <taxon>Propionibacteriaceae</taxon>
        <taxon>Acidipropionibacterium</taxon>
    </lineage>
</organism>
<dbReference type="Proteomes" id="UP000285875">
    <property type="component" value="Chromosome"/>
</dbReference>
<evidence type="ECO:0000259" key="3">
    <source>
        <dbReference type="Pfam" id="PF04892"/>
    </source>
</evidence>
<dbReference type="Pfam" id="PF04892">
    <property type="entry name" value="VanZ"/>
    <property type="match status" value="1"/>
</dbReference>
<feature type="transmembrane region" description="Helical" evidence="2">
    <location>
        <begin position="44"/>
        <end position="62"/>
    </location>
</feature>
<dbReference type="KEGG" id="aji:C0Z10_10645"/>
<protein>
    <submittedName>
        <fullName evidence="4">VanZ family protein</fullName>
    </submittedName>
</protein>
<dbReference type="AlphaFoldDB" id="A0A3Q9UJC0"/>
<dbReference type="EMBL" id="CP025570">
    <property type="protein sequence ID" value="AZZ40131.1"/>
    <property type="molecule type" value="Genomic_DNA"/>
</dbReference>
<accession>A0A3Q9UJC0</accession>